<keyword evidence="2 5" id="KW-0255">Endonuclease</keyword>
<dbReference type="Gene3D" id="3.30.310.210">
    <property type="match status" value="1"/>
</dbReference>
<dbReference type="EMBL" id="MFLN01000023">
    <property type="protein sequence ID" value="OGG67194.1"/>
    <property type="molecule type" value="Genomic_DNA"/>
</dbReference>
<dbReference type="Proteomes" id="UP000178572">
    <property type="component" value="Unassembled WGS sequence"/>
</dbReference>
<organism evidence="9 10">
    <name type="scientific">Candidatus Kaiserbacteria bacterium RIFCSPHIGHO2_02_FULL_59_21</name>
    <dbReference type="NCBI Taxonomy" id="1798500"/>
    <lineage>
        <taxon>Bacteria</taxon>
        <taxon>Candidatus Kaiseribacteriota</taxon>
    </lineage>
</organism>
<evidence type="ECO:0000313" key="10">
    <source>
        <dbReference type="Proteomes" id="UP000178572"/>
    </source>
</evidence>
<accession>A0A1F6E0G7</accession>
<dbReference type="InterPro" id="IPR017705">
    <property type="entry name" value="Ribonuclease_Y"/>
</dbReference>
<dbReference type="Pfam" id="PF12072">
    <property type="entry name" value="RNase_Y_N"/>
    <property type="match status" value="1"/>
</dbReference>
<dbReference type="PANTHER" id="PTHR12826:SF15">
    <property type="entry name" value="RIBONUCLEASE Y"/>
    <property type="match status" value="1"/>
</dbReference>
<comment type="similarity">
    <text evidence="5">Belongs to the RNase Y family.</text>
</comment>
<keyword evidence="3 5" id="KW-0378">Hydrolase</keyword>
<gene>
    <name evidence="5" type="primary">rny</name>
    <name evidence="9" type="ORF">A3C21_01020</name>
</gene>
<dbReference type="InterPro" id="IPR006675">
    <property type="entry name" value="HDIG_dom"/>
</dbReference>
<dbReference type="NCBIfam" id="TIGR03319">
    <property type="entry name" value="RNase_Y"/>
    <property type="match status" value="1"/>
</dbReference>
<evidence type="ECO:0000256" key="1">
    <source>
        <dbReference type="ARBA" id="ARBA00022722"/>
    </source>
</evidence>
<evidence type="ECO:0000259" key="8">
    <source>
        <dbReference type="PROSITE" id="PS51831"/>
    </source>
</evidence>
<evidence type="ECO:0000256" key="7">
    <source>
        <dbReference type="SAM" id="Coils"/>
    </source>
</evidence>
<dbReference type="AlphaFoldDB" id="A0A1F6E0G7"/>
<dbReference type="SUPFAM" id="SSF54791">
    <property type="entry name" value="Eukaryotic type KH-domain (KH-domain type I)"/>
    <property type="match status" value="1"/>
</dbReference>
<comment type="caution">
    <text evidence="9">The sequence shown here is derived from an EMBL/GenBank/DDBJ whole genome shotgun (WGS) entry which is preliminary data.</text>
</comment>
<evidence type="ECO:0000256" key="6">
    <source>
        <dbReference type="NCBIfam" id="TIGR03319"/>
    </source>
</evidence>
<dbReference type="Gene3D" id="1.10.3210.10">
    <property type="entry name" value="Hypothetical protein af1432"/>
    <property type="match status" value="1"/>
</dbReference>
<dbReference type="GO" id="GO:0006402">
    <property type="term" value="P:mRNA catabolic process"/>
    <property type="evidence" value="ECO:0007669"/>
    <property type="project" value="UniProtKB-UniRule"/>
</dbReference>
<dbReference type="GO" id="GO:0004521">
    <property type="term" value="F:RNA endonuclease activity"/>
    <property type="evidence" value="ECO:0007669"/>
    <property type="project" value="UniProtKB-UniRule"/>
</dbReference>
<dbReference type="PROSITE" id="PS51831">
    <property type="entry name" value="HD"/>
    <property type="match status" value="1"/>
</dbReference>
<comment type="function">
    <text evidence="5">Endoribonuclease that initiates mRNA decay.</text>
</comment>
<dbReference type="NCBIfam" id="TIGR00277">
    <property type="entry name" value="HDIG"/>
    <property type="match status" value="1"/>
</dbReference>
<feature type="domain" description="HD" evidence="8">
    <location>
        <begin position="325"/>
        <end position="418"/>
    </location>
</feature>
<dbReference type="CDD" id="cd00077">
    <property type="entry name" value="HDc"/>
    <property type="match status" value="1"/>
</dbReference>
<dbReference type="Pfam" id="PF00013">
    <property type="entry name" value="KH_1"/>
    <property type="match status" value="1"/>
</dbReference>
<dbReference type="GO" id="GO:0016787">
    <property type="term" value="F:hydrolase activity"/>
    <property type="evidence" value="ECO:0007669"/>
    <property type="project" value="UniProtKB-KW"/>
</dbReference>
<dbReference type="Pfam" id="PF01966">
    <property type="entry name" value="HD"/>
    <property type="match status" value="1"/>
</dbReference>
<keyword evidence="7" id="KW-0175">Coiled coil</keyword>
<keyword evidence="4 5" id="KW-0694">RNA-binding</keyword>
<dbReference type="PANTHER" id="PTHR12826">
    <property type="entry name" value="RIBONUCLEASE Y"/>
    <property type="match status" value="1"/>
</dbReference>
<dbReference type="SMART" id="SM00471">
    <property type="entry name" value="HDc"/>
    <property type="match status" value="1"/>
</dbReference>
<dbReference type="InterPro" id="IPR004088">
    <property type="entry name" value="KH_dom_type_1"/>
</dbReference>
<dbReference type="InterPro" id="IPR006674">
    <property type="entry name" value="HD_domain"/>
</dbReference>
<evidence type="ECO:0000313" key="9">
    <source>
        <dbReference type="EMBL" id="OGG67194.1"/>
    </source>
</evidence>
<dbReference type="InterPro" id="IPR003607">
    <property type="entry name" value="HD/PDEase_dom"/>
</dbReference>
<dbReference type="InterPro" id="IPR036612">
    <property type="entry name" value="KH_dom_type_1_sf"/>
</dbReference>
<dbReference type="SMART" id="SM00322">
    <property type="entry name" value="KH"/>
    <property type="match status" value="1"/>
</dbReference>
<dbReference type="InterPro" id="IPR004087">
    <property type="entry name" value="KH_dom"/>
</dbReference>
<dbReference type="GO" id="GO:0005886">
    <property type="term" value="C:plasma membrane"/>
    <property type="evidence" value="ECO:0007669"/>
    <property type="project" value="UniProtKB-UniRule"/>
</dbReference>
<sequence length="509" mass="56710">MSIQVILILLALAGAAGIGLGYFLRVIISLGKRGSMELQIRKMMLDAEERAKKILAEAEKQAKAKEAQMTHELKERASELKQVEERLVRKEELLDKRQANLDGEQASIERKNEEIRAAKEKVEGLARAQQEELEKVAHLSAEEAKKNLIASVEKRYEADLEGRMRKLEISGNERLEQRAKEILTTAVHRLGNSVVSDVLATTISLPTDEIKGKIIGKEGRNIRQFERSTGVDVIIDDTPGTITLSSYDPIRRQIARIALENLILDGRIQPAKIEEMVKKAEEEINAIIKKKGAEAAYNAKVQNLDPKLLMILGRLYFRTSYGQNVLDHSVEVAHLAGMLASELGADEAVARAGALFHDIGKAVDHEVPGTHVEIGRRILQKFGVDEAVVKAMQAHHEEYPYETPESMIVQVADAISGGRPGARRDSVENYIKRLEELEAIANNEPGVEKSYAIAAGREIRVIVKPEAISDLEARKLARDIADKVEKELQYPGEIKVSVIRETRVIEYAR</sequence>
<proteinExistence type="inferred from homology"/>
<keyword evidence="1 5" id="KW-0540">Nuclease</keyword>
<reference evidence="9 10" key="1">
    <citation type="journal article" date="2016" name="Nat. Commun.">
        <title>Thousands of microbial genomes shed light on interconnected biogeochemical processes in an aquifer system.</title>
        <authorList>
            <person name="Anantharaman K."/>
            <person name="Brown C.T."/>
            <person name="Hug L.A."/>
            <person name="Sharon I."/>
            <person name="Castelle C.J."/>
            <person name="Probst A.J."/>
            <person name="Thomas B.C."/>
            <person name="Singh A."/>
            <person name="Wilkins M.J."/>
            <person name="Karaoz U."/>
            <person name="Brodie E.L."/>
            <person name="Williams K.H."/>
            <person name="Hubbard S.S."/>
            <person name="Banfield J.F."/>
        </authorList>
    </citation>
    <scope>NUCLEOTIDE SEQUENCE [LARGE SCALE GENOMIC DNA]</scope>
</reference>
<dbReference type="CDD" id="cd22431">
    <property type="entry name" value="KH-I_RNaseY"/>
    <property type="match status" value="1"/>
</dbReference>
<evidence type="ECO:0000256" key="3">
    <source>
        <dbReference type="ARBA" id="ARBA00022801"/>
    </source>
</evidence>
<dbReference type="EC" id="3.1.-.-" evidence="5 6"/>
<evidence type="ECO:0000256" key="5">
    <source>
        <dbReference type="HAMAP-Rule" id="MF_00335"/>
    </source>
</evidence>
<evidence type="ECO:0000256" key="4">
    <source>
        <dbReference type="ARBA" id="ARBA00022884"/>
    </source>
</evidence>
<dbReference type="InterPro" id="IPR022711">
    <property type="entry name" value="RNase_Y_N"/>
</dbReference>
<name>A0A1F6E0G7_9BACT</name>
<dbReference type="STRING" id="1798500.A3C21_01020"/>
<dbReference type="HAMAP" id="MF_00335">
    <property type="entry name" value="RNase_Y"/>
    <property type="match status" value="1"/>
</dbReference>
<dbReference type="PROSITE" id="PS50084">
    <property type="entry name" value="KH_TYPE_1"/>
    <property type="match status" value="1"/>
</dbReference>
<dbReference type="SUPFAM" id="SSF109604">
    <property type="entry name" value="HD-domain/PDEase-like"/>
    <property type="match status" value="1"/>
</dbReference>
<dbReference type="GO" id="GO:0003723">
    <property type="term" value="F:RNA binding"/>
    <property type="evidence" value="ECO:0007669"/>
    <property type="project" value="UniProtKB-UniRule"/>
</dbReference>
<evidence type="ECO:0000256" key="2">
    <source>
        <dbReference type="ARBA" id="ARBA00022759"/>
    </source>
</evidence>
<protein>
    <recommendedName>
        <fullName evidence="5 6">Ribonuclease Y</fullName>
        <shortName evidence="5">RNase Y</shortName>
        <ecNumber evidence="5 6">3.1.-.-</ecNumber>
    </recommendedName>
</protein>
<feature type="coiled-coil region" evidence="7">
    <location>
        <begin position="44"/>
        <end position="135"/>
    </location>
</feature>